<name>A0A7T4WGA1_9PROT</name>
<dbReference type="Proteomes" id="UP000595420">
    <property type="component" value="Chromosome"/>
</dbReference>
<gene>
    <name evidence="1" type="ORF">H2515_07370</name>
</gene>
<dbReference type="AlphaFoldDB" id="A0A7T4WGA1"/>
<evidence type="ECO:0000313" key="1">
    <source>
        <dbReference type="EMBL" id="QQD74027.1"/>
    </source>
</evidence>
<dbReference type="EMBL" id="CP059488">
    <property type="protein sequence ID" value="QQD74027.1"/>
    <property type="molecule type" value="Genomic_DNA"/>
</dbReference>
<proteinExistence type="predicted"/>
<reference evidence="1 2" key="1">
    <citation type="submission" date="2020-07" db="EMBL/GenBank/DDBJ databases">
        <title>Complete genome sequence analysis of Acidithiobacillus ferrivorans XJFY6S-08 reveals extreme environmental adaptation to alpine acid mine drainage.</title>
        <authorList>
            <person name="Yan L."/>
            <person name="Ni Y."/>
        </authorList>
    </citation>
    <scope>NUCLEOTIDE SEQUENCE [LARGE SCALE GENOMIC DNA]</scope>
    <source>
        <strain evidence="1 2">XJFY6S-08</strain>
    </source>
</reference>
<protein>
    <submittedName>
        <fullName evidence="1">Uncharacterized protein</fullName>
    </submittedName>
</protein>
<sequence length="49" mass="5314">MRMTVAVSSAVLSQKRRSTRVRSFSALLWQADGVGVGEDMTAVYLPDGL</sequence>
<accession>A0A7T4WGA1</accession>
<evidence type="ECO:0000313" key="2">
    <source>
        <dbReference type="Proteomes" id="UP000595420"/>
    </source>
</evidence>
<organism evidence="1 2">
    <name type="scientific">Acidithiobacillus ferrivorans</name>
    <dbReference type="NCBI Taxonomy" id="160808"/>
    <lineage>
        <taxon>Bacteria</taxon>
        <taxon>Pseudomonadati</taxon>
        <taxon>Pseudomonadota</taxon>
        <taxon>Acidithiobacillia</taxon>
        <taxon>Acidithiobacillales</taxon>
        <taxon>Acidithiobacillaceae</taxon>
        <taxon>Acidithiobacillus</taxon>
    </lineage>
</organism>